<gene>
    <name evidence="4" type="ORF">RDB_LOCUS43041</name>
</gene>
<evidence type="ECO:0000313" key="5">
    <source>
        <dbReference type="Proteomes" id="UP000663853"/>
    </source>
</evidence>
<proteinExistence type="predicted"/>
<feature type="domain" description="NACHT" evidence="3">
    <location>
        <begin position="310"/>
        <end position="455"/>
    </location>
</feature>
<sequence>MSSTGETSKSEQEFRGSGRDAFSRSSSNLPTPSTSSRPAARASFSSVVPDEVLPSSRGSGELDVPSSTSEPPGTLHSASAPGAISAAADLTANPRPHSTDTDTDTDTDTEPTTTIINAAWIGLKTSLQGLRDNPGIFSRLSLAAGMLLECFEGVEAAARNQEDYEDLAKGLAALSGSLAELVKTPTPFTKSISHFELDIEQAATEIKLRMTAGPAGRFLVAKEDEEGAIQEYRRIMSRFRQLQANLSVSAWSIANEHLADARLNELNAVKQATYDSGLSSVAHRRTCTEGTRQRVLSDLDEWVDASSEPPVYWINGMAGTGKTTIACTFSERLEANGKLAASFFCTRTSADCRDVSRIIPTIAYQLARYSIPFQSALYEILGEEPDAGSKNAERQFERLLRDPLQKVKDAMPDNLVVVIDALDECDDHDGVEIILDILLRYAPDVPLKFLVASRPEPEIYDRLTSYSQSHSAVHLHDIESSLVQADIALYLQDELASLLLSPTQISQLVDQSGSFFIYAATLVRYIQSGPDPERRLHSVLSMAPAATRKHAPIDALYKAVLKSALNKEERGEDEMEDIQVVLRTVLFAQESIDVETVAVLSGVNDASRVQAALLPLKSVLHKSEQTGLVSTLHASFPDFMFNNKRSGEYFCNIVEHGHVLAERCFLAMRDQLRFNICELESSFVTDEKVDDLQDRVKQKILPTL</sequence>
<dbReference type="InterPro" id="IPR027417">
    <property type="entry name" value="P-loop_NTPase"/>
</dbReference>
<dbReference type="InterPro" id="IPR056884">
    <property type="entry name" value="NPHP3-like_N"/>
</dbReference>
<feature type="non-terminal residue" evidence="4">
    <location>
        <position position="1"/>
    </location>
</feature>
<feature type="compositionally biased region" description="Basic and acidic residues" evidence="2">
    <location>
        <begin position="8"/>
        <end position="22"/>
    </location>
</feature>
<dbReference type="PROSITE" id="PS50837">
    <property type="entry name" value="NACHT"/>
    <property type="match status" value="1"/>
</dbReference>
<reference evidence="4" key="1">
    <citation type="submission" date="2021-01" db="EMBL/GenBank/DDBJ databases">
        <authorList>
            <person name="Kaushik A."/>
        </authorList>
    </citation>
    <scope>NUCLEOTIDE SEQUENCE</scope>
    <source>
        <strain evidence="4">AG6-10EEA</strain>
    </source>
</reference>
<feature type="compositionally biased region" description="Low complexity" evidence="2">
    <location>
        <begin position="77"/>
        <end position="88"/>
    </location>
</feature>
<protein>
    <recommendedName>
        <fullName evidence="3">NACHT domain-containing protein</fullName>
    </recommendedName>
</protein>
<evidence type="ECO:0000313" key="4">
    <source>
        <dbReference type="EMBL" id="CAE6446186.1"/>
    </source>
</evidence>
<dbReference type="Pfam" id="PF24883">
    <property type="entry name" value="NPHP3_N"/>
    <property type="match status" value="1"/>
</dbReference>
<organism evidence="4 5">
    <name type="scientific">Rhizoctonia solani</name>
    <dbReference type="NCBI Taxonomy" id="456999"/>
    <lineage>
        <taxon>Eukaryota</taxon>
        <taxon>Fungi</taxon>
        <taxon>Dikarya</taxon>
        <taxon>Basidiomycota</taxon>
        <taxon>Agaricomycotina</taxon>
        <taxon>Agaricomycetes</taxon>
        <taxon>Cantharellales</taxon>
        <taxon>Ceratobasidiaceae</taxon>
        <taxon>Rhizoctonia</taxon>
    </lineage>
</organism>
<feature type="compositionally biased region" description="Low complexity" evidence="2">
    <location>
        <begin position="23"/>
        <end position="49"/>
    </location>
</feature>
<dbReference type="SUPFAM" id="SSF52540">
    <property type="entry name" value="P-loop containing nucleoside triphosphate hydrolases"/>
    <property type="match status" value="1"/>
</dbReference>
<dbReference type="PANTHER" id="PTHR10039">
    <property type="entry name" value="AMELOGENIN"/>
    <property type="match status" value="1"/>
</dbReference>
<dbReference type="EMBL" id="CAJMXA010000904">
    <property type="protein sequence ID" value="CAE6446186.1"/>
    <property type="molecule type" value="Genomic_DNA"/>
</dbReference>
<name>A0A8H3B2U9_9AGAM</name>
<dbReference type="Proteomes" id="UP000663853">
    <property type="component" value="Unassembled WGS sequence"/>
</dbReference>
<dbReference type="InterPro" id="IPR007111">
    <property type="entry name" value="NACHT_NTPase"/>
</dbReference>
<dbReference type="AlphaFoldDB" id="A0A8H3B2U9"/>
<evidence type="ECO:0000256" key="1">
    <source>
        <dbReference type="ARBA" id="ARBA00022737"/>
    </source>
</evidence>
<dbReference type="Gene3D" id="3.40.50.300">
    <property type="entry name" value="P-loop containing nucleotide triphosphate hydrolases"/>
    <property type="match status" value="1"/>
</dbReference>
<keyword evidence="1" id="KW-0677">Repeat</keyword>
<comment type="caution">
    <text evidence="4">The sequence shown here is derived from an EMBL/GenBank/DDBJ whole genome shotgun (WGS) entry which is preliminary data.</text>
</comment>
<dbReference type="PANTHER" id="PTHR10039:SF17">
    <property type="entry name" value="FUNGAL STAND N-TERMINAL GOODBYE DOMAIN-CONTAINING PROTEIN-RELATED"/>
    <property type="match status" value="1"/>
</dbReference>
<feature type="region of interest" description="Disordered" evidence="2">
    <location>
        <begin position="1"/>
        <end position="111"/>
    </location>
</feature>
<evidence type="ECO:0000256" key="2">
    <source>
        <dbReference type="SAM" id="MobiDB-lite"/>
    </source>
</evidence>
<accession>A0A8H3B2U9</accession>
<evidence type="ECO:0000259" key="3">
    <source>
        <dbReference type="PROSITE" id="PS50837"/>
    </source>
</evidence>